<dbReference type="OrthoDB" id="4232400at2759"/>
<feature type="compositionally biased region" description="Acidic residues" evidence="1">
    <location>
        <begin position="346"/>
        <end position="358"/>
    </location>
</feature>
<dbReference type="EMBL" id="AZHB01000016">
    <property type="protein sequence ID" value="OAA59288.1"/>
    <property type="molecule type" value="Genomic_DNA"/>
</dbReference>
<organism evidence="2 3">
    <name type="scientific">Cordyceps fumosorosea (strain ARSEF 2679)</name>
    <name type="common">Isaria fumosorosea</name>
    <dbReference type="NCBI Taxonomy" id="1081104"/>
    <lineage>
        <taxon>Eukaryota</taxon>
        <taxon>Fungi</taxon>
        <taxon>Dikarya</taxon>
        <taxon>Ascomycota</taxon>
        <taxon>Pezizomycotina</taxon>
        <taxon>Sordariomycetes</taxon>
        <taxon>Hypocreomycetidae</taxon>
        <taxon>Hypocreales</taxon>
        <taxon>Cordycipitaceae</taxon>
        <taxon>Cordyceps</taxon>
    </lineage>
</organism>
<feature type="region of interest" description="Disordered" evidence="1">
    <location>
        <begin position="245"/>
        <end position="358"/>
    </location>
</feature>
<protein>
    <submittedName>
        <fullName evidence="2">Uncharacterized protein</fullName>
    </submittedName>
</protein>
<proteinExistence type="predicted"/>
<dbReference type="RefSeq" id="XP_018702804.1">
    <property type="nucleotide sequence ID" value="XM_018849827.1"/>
</dbReference>
<feature type="region of interest" description="Disordered" evidence="1">
    <location>
        <begin position="165"/>
        <end position="227"/>
    </location>
</feature>
<dbReference type="AlphaFoldDB" id="A0A167S5W2"/>
<feature type="compositionally biased region" description="Acidic residues" evidence="1">
    <location>
        <begin position="173"/>
        <end position="195"/>
    </location>
</feature>
<reference evidence="2 3" key="1">
    <citation type="journal article" date="2016" name="Genome Biol. Evol.">
        <title>Divergent and convergent evolution of fungal pathogenicity.</title>
        <authorList>
            <person name="Shang Y."/>
            <person name="Xiao G."/>
            <person name="Zheng P."/>
            <person name="Cen K."/>
            <person name="Zhan S."/>
            <person name="Wang C."/>
        </authorList>
    </citation>
    <scope>NUCLEOTIDE SEQUENCE [LARGE SCALE GENOMIC DNA]</scope>
    <source>
        <strain evidence="2 3">ARSEF 2679</strain>
    </source>
</reference>
<name>A0A167S5W2_CORFA</name>
<sequence length="435" mass="47171">MPASDSLQPPLTPAERAICKSYGGWTAFLQAFGLKPWNDEDAAEGKAILAGLAAQDEAGKKLKFQHIMEAAQREEPDNEIRAEPELRRWALPAPVSPRILKALMSSNERNTTQMESPPPPPYPLRKPRATAAADDGGGVKEYADAEVGSAQTRLDEEDLLLCYAATAVALPESESEDGNGDDEDDDDDDEDEQGGDGDGARLVPKPTTSGGVTAAAAAAAAAGVESEREGIFDRHLINAALQRIEISSSDGHREVNTCTLPEPSPAEPSTAVPSPVVSDTGATALKQDVREEKASTCWHKSDYDSDPESEHQVEGLTNDAHDNNKDMRSRNTLEEELLRGEIKEEQDGEQVDDEDEDERVTEIITTTTTTTTQPSSATSIPTPFTTEEMVGLAEILSSCPPPRGSNRGPRYTWAKARWEHWSLVDRVFYLAASQY</sequence>
<accession>A0A167S5W2</accession>
<keyword evidence="3" id="KW-1185">Reference proteome</keyword>
<feature type="compositionally biased region" description="Polar residues" evidence="1">
    <location>
        <begin position="104"/>
        <end position="115"/>
    </location>
</feature>
<dbReference type="Proteomes" id="UP000076744">
    <property type="component" value="Unassembled WGS sequence"/>
</dbReference>
<evidence type="ECO:0000313" key="3">
    <source>
        <dbReference type="Proteomes" id="UP000076744"/>
    </source>
</evidence>
<comment type="caution">
    <text evidence="2">The sequence shown here is derived from an EMBL/GenBank/DDBJ whole genome shotgun (WGS) entry which is preliminary data.</text>
</comment>
<evidence type="ECO:0000313" key="2">
    <source>
        <dbReference type="EMBL" id="OAA59288.1"/>
    </source>
</evidence>
<feature type="region of interest" description="Disordered" evidence="1">
    <location>
        <begin position="103"/>
        <end position="140"/>
    </location>
</feature>
<gene>
    <name evidence="2" type="ORF">ISF_06223</name>
</gene>
<dbReference type="GeneID" id="30022515"/>
<feature type="compositionally biased region" description="Basic and acidic residues" evidence="1">
    <location>
        <begin position="287"/>
        <end position="345"/>
    </location>
</feature>
<evidence type="ECO:0000256" key="1">
    <source>
        <dbReference type="SAM" id="MobiDB-lite"/>
    </source>
</evidence>